<reference evidence="2" key="1">
    <citation type="submission" date="2020-02" db="EMBL/GenBank/DDBJ databases">
        <authorList>
            <person name="Meier V. D."/>
        </authorList>
    </citation>
    <scope>NUCLEOTIDE SEQUENCE</scope>
    <source>
        <strain evidence="2">AVDCRST_MAG19</strain>
    </source>
</reference>
<name>A0A6J4U8M3_9BACT</name>
<feature type="compositionally biased region" description="Basic residues" evidence="1">
    <location>
        <begin position="81"/>
        <end position="108"/>
    </location>
</feature>
<sequence length="138" mass="15422">ARHRRRLSGPRGGPRPRRTIRRARSTSGWRSAGGSSSVVPTCSRSRGRPGPPTRTCGPWGEPATSGAARAPAPASGPPERRRGRPRRECHQRRGWPRGRRSRRRRRPRPPTSLRRLRPVLGPRHPRHPPPRGQANAPV</sequence>
<feature type="compositionally biased region" description="Low complexity" evidence="1">
    <location>
        <begin position="53"/>
        <end position="73"/>
    </location>
</feature>
<feature type="compositionally biased region" description="Polar residues" evidence="1">
    <location>
        <begin position="25"/>
        <end position="39"/>
    </location>
</feature>
<proteinExistence type="predicted"/>
<dbReference type="EMBL" id="CADCWL010000008">
    <property type="protein sequence ID" value="CAA9543981.1"/>
    <property type="molecule type" value="Genomic_DNA"/>
</dbReference>
<protein>
    <submittedName>
        <fullName evidence="2">Uncharacterized protein</fullName>
    </submittedName>
</protein>
<feature type="region of interest" description="Disordered" evidence="1">
    <location>
        <begin position="1"/>
        <end position="138"/>
    </location>
</feature>
<feature type="compositionally biased region" description="Basic residues" evidence="1">
    <location>
        <begin position="1"/>
        <end position="24"/>
    </location>
</feature>
<feature type="non-terminal residue" evidence="2">
    <location>
        <position position="1"/>
    </location>
</feature>
<accession>A0A6J4U8M3</accession>
<gene>
    <name evidence="2" type="ORF">AVDCRST_MAG19-142</name>
</gene>
<feature type="non-terminal residue" evidence="2">
    <location>
        <position position="138"/>
    </location>
</feature>
<evidence type="ECO:0000256" key="1">
    <source>
        <dbReference type="SAM" id="MobiDB-lite"/>
    </source>
</evidence>
<evidence type="ECO:0000313" key="2">
    <source>
        <dbReference type="EMBL" id="CAA9543981.1"/>
    </source>
</evidence>
<dbReference type="AlphaFoldDB" id="A0A6J4U8M3"/>
<organism evidence="2">
    <name type="scientific">uncultured Thermomicrobiales bacterium</name>
    <dbReference type="NCBI Taxonomy" id="1645740"/>
    <lineage>
        <taxon>Bacteria</taxon>
        <taxon>Pseudomonadati</taxon>
        <taxon>Thermomicrobiota</taxon>
        <taxon>Thermomicrobia</taxon>
        <taxon>Thermomicrobiales</taxon>
        <taxon>environmental samples</taxon>
    </lineage>
</organism>